<dbReference type="Proteomes" id="UP001157733">
    <property type="component" value="Chromosome"/>
</dbReference>
<keyword evidence="3" id="KW-1185">Reference proteome</keyword>
<feature type="chain" id="PRO_5046097571" evidence="1">
    <location>
        <begin position="30"/>
        <end position="547"/>
    </location>
</feature>
<dbReference type="EMBL" id="OX336137">
    <property type="protein sequence ID" value="CAI2718014.1"/>
    <property type="molecule type" value="Genomic_DNA"/>
</dbReference>
<name>A0ABM9HD47_9BACT</name>
<dbReference type="RefSeq" id="WP_282010925.1">
    <property type="nucleotide sequence ID" value="NZ_OX336137.1"/>
</dbReference>
<reference evidence="2 3" key="1">
    <citation type="submission" date="2022-09" db="EMBL/GenBank/DDBJ databases">
        <authorList>
            <person name="Kop L."/>
        </authorList>
    </citation>
    <scope>NUCLEOTIDE SEQUENCE [LARGE SCALE GENOMIC DNA]</scope>
    <source>
        <strain evidence="2 3">347</strain>
    </source>
</reference>
<gene>
    <name evidence="2" type="ORF">NSPWAT_1155</name>
</gene>
<evidence type="ECO:0000256" key="1">
    <source>
        <dbReference type="SAM" id="SignalP"/>
    </source>
</evidence>
<accession>A0ABM9HD47</accession>
<evidence type="ECO:0000313" key="3">
    <source>
        <dbReference type="Proteomes" id="UP001157733"/>
    </source>
</evidence>
<sequence length="547" mass="63584">MKTPFNMLRGIFLFSFLLLAGLMISPVWASHTGSDDHDSQPKKRPFFEYKGDYRGEINSLKEKFQEAYGYQLMDLDRGWIPDEIKKLHDAFAMLPESFYRLPGLKGFYRSNSLNQENQPLVAGEIFAATFPKVTMVYRQDAKMHLVQIQDETPRIEFYNDLFYLDPEDFQNIVQHEMGHIFDVFNDFPSLQAEWLTLAGFSILNLPALDGERDSDFLYTLINDPDITRFSPVSNLQQPIHSRENPMEDFANAVAGYIHYPYFRYTNPERYRFMKERVFKGKEYFEEARPGTYAEIIHADFQKAIDAEDWGSALEILKEAARTIDMDADEKMFQALKQAAEKPRPREDDHKLAAASCYLLHPGALLLRQELWSKGRIDPETILKMPRCGGMQKRVYQERLTKVPVMSLYFFQEKGESWIQFLDPTLFVAQSRGFKTSYKWRLSLARGDSFRLAASGQTDYMTDVDGSIRISLEKTTLRGADWKFPPERMARLEVWAERKHPLFPKVFASERNTVPVVAKPWFDYLGPKPPKIHIVYPPVLGRDVDSVR</sequence>
<evidence type="ECO:0000313" key="2">
    <source>
        <dbReference type="EMBL" id="CAI2718014.1"/>
    </source>
</evidence>
<keyword evidence="1" id="KW-0732">Signal</keyword>
<protein>
    <submittedName>
        <fullName evidence="2">Uncharacterized protein</fullName>
    </submittedName>
</protein>
<proteinExistence type="predicted"/>
<feature type="signal peptide" evidence="1">
    <location>
        <begin position="1"/>
        <end position="29"/>
    </location>
</feature>
<organism evidence="2 3">
    <name type="scientific">Nitrospina watsonii</name>
    <dbReference type="NCBI Taxonomy" id="1323948"/>
    <lineage>
        <taxon>Bacteria</taxon>
        <taxon>Pseudomonadati</taxon>
        <taxon>Nitrospinota/Tectimicrobiota group</taxon>
        <taxon>Nitrospinota</taxon>
        <taxon>Nitrospinia</taxon>
        <taxon>Nitrospinales</taxon>
        <taxon>Nitrospinaceae</taxon>
        <taxon>Nitrospina</taxon>
    </lineage>
</organism>